<keyword evidence="1" id="KW-0472">Membrane</keyword>
<accession>A0A0U5L5B6</accession>
<dbReference type="Gene3D" id="2.160.20.10">
    <property type="entry name" value="Single-stranded right-handed beta-helix, Pectin lyase-like"/>
    <property type="match status" value="1"/>
</dbReference>
<feature type="transmembrane region" description="Helical" evidence="1">
    <location>
        <begin position="67"/>
        <end position="90"/>
    </location>
</feature>
<protein>
    <recommendedName>
        <fullName evidence="4">Right handed beta helix domain-containing protein</fullName>
    </recommendedName>
</protein>
<dbReference type="SUPFAM" id="SSF51126">
    <property type="entry name" value="Pectin lyase-like"/>
    <property type="match status" value="1"/>
</dbReference>
<sequence length="356" mass="38660">MRSGIPLLRGYSLPVVRVRFICVIAPGLIRQAVWYWDILGYGLSCDNAAGQQRNTPRNNTMITAIRFLSWTLFLALASCIANATAAATLACPLTHDLSACMEQVAAAGGGTLRLAPGTYFLNNSLILKSNVTLTGAGPTTVITWNPAIARTVNAPLLTATAIDHLAITDVKLVGTLDQRPDSQDLRTDQIGLFLNCAGDPTAGEKTGCNDITLNNVEVENSSDGIHIKGASHLRATDLKLHNNGNTQKDYFHNIYLRRVADVRLIQTAKNRGGFYASPRGHGIRGSHLINVYMSNLEIYDNADYGIHMDSVFNVRLHDLHLSHNCLSNKPGCVAIKCYGPQCDVNEHAPAEEDNAR</sequence>
<dbReference type="InterPro" id="IPR012334">
    <property type="entry name" value="Pectin_lyas_fold"/>
</dbReference>
<evidence type="ECO:0000313" key="2">
    <source>
        <dbReference type="EMBL" id="CUU26009.1"/>
    </source>
</evidence>
<dbReference type="KEGG" id="ege:EM595_p0311"/>
<dbReference type="SMART" id="SM00710">
    <property type="entry name" value="PbH1"/>
    <property type="match status" value="4"/>
</dbReference>
<organism evidence="2 3">
    <name type="scientific">Duffyella gerundensis</name>
    <dbReference type="NCBI Taxonomy" id="1619313"/>
    <lineage>
        <taxon>Bacteria</taxon>
        <taxon>Pseudomonadati</taxon>
        <taxon>Pseudomonadota</taxon>
        <taxon>Gammaproteobacteria</taxon>
        <taxon>Enterobacterales</taxon>
        <taxon>Erwiniaceae</taxon>
        <taxon>Duffyella</taxon>
    </lineage>
</organism>
<evidence type="ECO:0000313" key="3">
    <source>
        <dbReference type="Proteomes" id="UP000059419"/>
    </source>
</evidence>
<dbReference type="PATRIC" id="fig|1619313.3.peg.3931"/>
<dbReference type="Proteomes" id="UP000059419">
    <property type="component" value="Plasmid pEM01"/>
</dbReference>
<dbReference type="InterPro" id="IPR011050">
    <property type="entry name" value="Pectin_lyase_fold/virulence"/>
</dbReference>
<reference evidence="3" key="1">
    <citation type="submission" date="2015-11" db="EMBL/GenBank/DDBJ databases">
        <authorList>
            <person name="Blom J."/>
        </authorList>
    </citation>
    <scope>NUCLEOTIDE SEQUENCE [LARGE SCALE GENOMIC DNA]</scope>
    <source>
        <plasmid evidence="3">pEM01</plasmid>
    </source>
</reference>
<evidence type="ECO:0008006" key="4">
    <source>
        <dbReference type="Google" id="ProtNLM"/>
    </source>
</evidence>
<keyword evidence="1" id="KW-0812">Transmembrane</keyword>
<proteinExistence type="predicted"/>
<keyword evidence="1" id="KW-1133">Transmembrane helix</keyword>
<dbReference type="EMBL" id="LN907828">
    <property type="protein sequence ID" value="CUU26009.1"/>
    <property type="molecule type" value="Genomic_DNA"/>
</dbReference>
<gene>
    <name evidence="2" type="ORF">EM595_p0311</name>
</gene>
<name>A0A0U5L5B6_9GAMM</name>
<keyword evidence="3" id="KW-1185">Reference proteome</keyword>
<geneLocation type="plasmid" evidence="3">
    <name>pEM01</name>
</geneLocation>
<evidence type="ECO:0000256" key="1">
    <source>
        <dbReference type="SAM" id="Phobius"/>
    </source>
</evidence>
<dbReference type="AlphaFoldDB" id="A0A0U5L5B6"/>
<dbReference type="InterPro" id="IPR006626">
    <property type="entry name" value="PbH1"/>
</dbReference>